<protein>
    <submittedName>
        <fullName evidence="2">VOC family protein</fullName>
    </submittedName>
</protein>
<dbReference type="Proteomes" id="UP001056500">
    <property type="component" value="Chromosome"/>
</dbReference>
<dbReference type="InterPro" id="IPR004360">
    <property type="entry name" value="Glyas_Fos-R_dOase_dom"/>
</dbReference>
<dbReference type="Pfam" id="PF00903">
    <property type="entry name" value="Glyoxalase"/>
    <property type="match status" value="1"/>
</dbReference>
<evidence type="ECO:0000259" key="1">
    <source>
        <dbReference type="PROSITE" id="PS51819"/>
    </source>
</evidence>
<evidence type="ECO:0000313" key="3">
    <source>
        <dbReference type="Proteomes" id="UP001056500"/>
    </source>
</evidence>
<dbReference type="CDD" id="cd06587">
    <property type="entry name" value="VOC"/>
    <property type="match status" value="1"/>
</dbReference>
<dbReference type="SUPFAM" id="SSF54593">
    <property type="entry name" value="Glyoxalase/Bleomycin resistance protein/Dihydroxybiphenyl dioxygenase"/>
    <property type="match status" value="1"/>
</dbReference>
<gene>
    <name evidence="2" type="ORF">NDK47_22190</name>
</gene>
<dbReference type="EMBL" id="CP098755">
    <property type="protein sequence ID" value="USG64806.1"/>
    <property type="molecule type" value="Genomic_DNA"/>
</dbReference>
<name>A0ABY4WC90_9BACL</name>
<dbReference type="RefSeq" id="WP_251871915.1">
    <property type="nucleotide sequence ID" value="NZ_CP098755.1"/>
</dbReference>
<dbReference type="PROSITE" id="PS51819">
    <property type="entry name" value="VOC"/>
    <property type="match status" value="1"/>
</dbReference>
<feature type="domain" description="VOC" evidence="1">
    <location>
        <begin position="7"/>
        <end position="128"/>
    </location>
</feature>
<accession>A0ABY4WC90</accession>
<proteinExistence type="predicted"/>
<dbReference type="InterPro" id="IPR037523">
    <property type="entry name" value="VOC_core"/>
</dbReference>
<sequence length="133" mass="14970">MTHFVSHIATVEIPVSHVQKSVEWYTDIFGLNVHFQDQNSAMLTFGAKGVPTIYLVETKEQQGLSFRNTNNDVVHSVIDFYTPSLTDFYQWLQEKHVDVGPLNIHPEHGYGGFGFKDPDGNLLSATNILHPGQ</sequence>
<organism evidence="2 3">
    <name type="scientific">Brevibacillus ruminantium</name>
    <dbReference type="NCBI Taxonomy" id="2950604"/>
    <lineage>
        <taxon>Bacteria</taxon>
        <taxon>Bacillati</taxon>
        <taxon>Bacillota</taxon>
        <taxon>Bacilli</taxon>
        <taxon>Bacillales</taxon>
        <taxon>Paenibacillaceae</taxon>
        <taxon>Brevibacillus</taxon>
    </lineage>
</organism>
<evidence type="ECO:0000313" key="2">
    <source>
        <dbReference type="EMBL" id="USG64806.1"/>
    </source>
</evidence>
<dbReference type="Gene3D" id="3.10.180.10">
    <property type="entry name" value="2,3-Dihydroxybiphenyl 1,2-Dioxygenase, domain 1"/>
    <property type="match status" value="1"/>
</dbReference>
<reference evidence="2" key="1">
    <citation type="submission" date="2022-06" db="EMBL/GenBank/DDBJ databases">
        <title>Genome sequencing of Brevibacillus sp. BB3-R1.</title>
        <authorList>
            <person name="Heo J."/>
            <person name="Lee D."/>
            <person name="Won M."/>
            <person name="Han B.-H."/>
            <person name="Hong S.-B."/>
            <person name="Kwon S.-W."/>
        </authorList>
    </citation>
    <scope>NUCLEOTIDE SEQUENCE</scope>
    <source>
        <strain evidence="2">BB3-R1</strain>
    </source>
</reference>
<dbReference type="InterPro" id="IPR029068">
    <property type="entry name" value="Glyas_Bleomycin-R_OHBP_Dase"/>
</dbReference>
<keyword evidence="3" id="KW-1185">Reference proteome</keyword>